<feature type="transmembrane region" description="Helical" evidence="7">
    <location>
        <begin position="141"/>
        <end position="163"/>
    </location>
</feature>
<protein>
    <submittedName>
        <fullName evidence="9">Carbohydrate ABC transporter permease</fullName>
    </submittedName>
</protein>
<feature type="transmembrane region" description="Helical" evidence="7">
    <location>
        <begin position="78"/>
        <end position="97"/>
    </location>
</feature>
<keyword evidence="2 7" id="KW-0813">Transport</keyword>
<reference evidence="9" key="2">
    <citation type="journal article" date="2021" name="PeerJ">
        <title>Extensive microbial diversity within the chicken gut microbiome revealed by metagenomics and culture.</title>
        <authorList>
            <person name="Gilroy R."/>
            <person name="Ravi A."/>
            <person name="Getino M."/>
            <person name="Pursley I."/>
            <person name="Horton D.L."/>
            <person name="Alikhan N.F."/>
            <person name="Baker D."/>
            <person name="Gharbi K."/>
            <person name="Hall N."/>
            <person name="Watson M."/>
            <person name="Adriaenssens E.M."/>
            <person name="Foster-Nyarko E."/>
            <person name="Jarju S."/>
            <person name="Secka A."/>
            <person name="Antonio M."/>
            <person name="Oren A."/>
            <person name="Chaudhuri R.R."/>
            <person name="La Ragione R."/>
            <person name="Hildebrand F."/>
            <person name="Pallen M.J."/>
        </authorList>
    </citation>
    <scope>NUCLEOTIDE SEQUENCE</scope>
    <source>
        <strain evidence="9">CHK189-12415</strain>
    </source>
</reference>
<evidence type="ECO:0000256" key="5">
    <source>
        <dbReference type="ARBA" id="ARBA00022989"/>
    </source>
</evidence>
<dbReference type="SUPFAM" id="SSF161098">
    <property type="entry name" value="MetI-like"/>
    <property type="match status" value="1"/>
</dbReference>
<dbReference type="PROSITE" id="PS50928">
    <property type="entry name" value="ABC_TM1"/>
    <property type="match status" value="1"/>
</dbReference>
<comment type="subcellular location">
    <subcellularLocation>
        <location evidence="1 7">Cell membrane</location>
        <topology evidence="1 7">Multi-pass membrane protein</topology>
    </subcellularLocation>
</comment>
<evidence type="ECO:0000259" key="8">
    <source>
        <dbReference type="PROSITE" id="PS50928"/>
    </source>
</evidence>
<keyword evidence="6 7" id="KW-0472">Membrane</keyword>
<feature type="transmembrane region" description="Helical" evidence="7">
    <location>
        <begin position="109"/>
        <end position="129"/>
    </location>
</feature>
<dbReference type="GO" id="GO:0005886">
    <property type="term" value="C:plasma membrane"/>
    <property type="evidence" value="ECO:0007669"/>
    <property type="project" value="UniProtKB-SubCell"/>
</dbReference>
<gene>
    <name evidence="9" type="ORF">IAB37_08700</name>
</gene>
<feature type="transmembrane region" description="Helical" evidence="7">
    <location>
        <begin position="189"/>
        <end position="210"/>
    </location>
</feature>
<keyword evidence="3" id="KW-1003">Cell membrane</keyword>
<dbReference type="Pfam" id="PF00528">
    <property type="entry name" value="BPD_transp_1"/>
    <property type="match status" value="1"/>
</dbReference>
<comment type="caution">
    <text evidence="9">The sequence shown here is derived from an EMBL/GenBank/DDBJ whole genome shotgun (WGS) entry which is preliminary data.</text>
</comment>
<sequence length="299" mass="33531">MALKKKDRGYQIAANIIMALWTIFIILPFLLLFMSSITDENVLLNKGYGFFPEKFSIEAYSYIFKSGDKIISAYGHTILYTVVGTFVNVLITALFAYPLSLKNLPGRKAWNFYVFFTMLFSGGLIPSYMMWTGTFHIKDTIWAQIIPTLLMSAMNVLLVRTYFSTSIPDALFEAAQIDGASQMRIFRSIVIPLGKPILVTIGTFSGLAYWNDWNNGLYYITQATNLYGIQNLLNRMVSDLQFLSNNASGMSSDAMQTLARTPTTGVQMAIAFVAILPILILFPFLQKYYSKGISLGAVK</sequence>
<evidence type="ECO:0000256" key="7">
    <source>
        <dbReference type="RuleBase" id="RU363032"/>
    </source>
</evidence>
<organism evidence="9 10">
    <name type="scientific">Candidatus Faecivivens stercoravium</name>
    <dbReference type="NCBI Taxonomy" id="2840803"/>
    <lineage>
        <taxon>Bacteria</taxon>
        <taxon>Bacillati</taxon>
        <taxon>Bacillota</taxon>
        <taxon>Clostridia</taxon>
        <taxon>Eubacteriales</taxon>
        <taxon>Oscillospiraceae</taxon>
        <taxon>Oscillospiraceae incertae sedis</taxon>
        <taxon>Candidatus Faecivivens</taxon>
    </lineage>
</organism>
<evidence type="ECO:0000313" key="9">
    <source>
        <dbReference type="EMBL" id="HIR61637.1"/>
    </source>
</evidence>
<evidence type="ECO:0000313" key="10">
    <source>
        <dbReference type="Proteomes" id="UP000824241"/>
    </source>
</evidence>
<proteinExistence type="inferred from homology"/>
<feature type="transmembrane region" description="Helical" evidence="7">
    <location>
        <begin position="265"/>
        <end position="285"/>
    </location>
</feature>
<evidence type="ECO:0000256" key="2">
    <source>
        <dbReference type="ARBA" id="ARBA00022448"/>
    </source>
</evidence>
<reference evidence="9" key="1">
    <citation type="submission" date="2020-10" db="EMBL/GenBank/DDBJ databases">
        <authorList>
            <person name="Gilroy R."/>
        </authorList>
    </citation>
    <scope>NUCLEOTIDE SEQUENCE</scope>
    <source>
        <strain evidence="9">CHK189-12415</strain>
    </source>
</reference>
<dbReference type="PANTHER" id="PTHR43744">
    <property type="entry name" value="ABC TRANSPORTER PERMEASE PROTEIN MG189-RELATED-RELATED"/>
    <property type="match status" value="1"/>
</dbReference>
<dbReference type="InterPro" id="IPR000515">
    <property type="entry name" value="MetI-like"/>
</dbReference>
<evidence type="ECO:0000256" key="1">
    <source>
        <dbReference type="ARBA" id="ARBA00004651"/>
    </source>
</evidence>
<dbReference type="PANTHER" id="PTHR43744:SF9">
    <property type="entry name" value="POLYGALACTURONAN_RHAMNOGALACTURONAN TRANSPORT SYSTEM PERMEASE PROTEIN YTCP"/>
    <property type="match status" value="1"/>
</dbReference>
<name>A0A9D1DZ59_9FIRM</name>
<accession>A0A9D1DZ59</accession>
<comment type="similarity">
    <text evidence="7">Belongs to the binding-protein-dependent transport system permease family.</text>
</comment>
<dbReference type="CDD" id="cd06261">
    <property type="entry name" value="TM_PBP2"/>
    <property type="match status" value="1"/>
</dbReference>
<dbReference type="GO" id="GO:0055085">
    <property type="term" value="P:transmembrane transport"/>
    <property type="evidence" value="ECO:0007669"/>
    <property type="project" value="InterPro"/>
</dbReference>
<dbReference type="EMBL" id="DVHA01000284">
    <property type="protein sequence ID" value="HIR61637.1"/>
    <property type="molecule type" value="Genomic_DNA"/>
</dbReference>
<keyword evidence="4 7" id="KW-0812">Transmembrane</keyword>
<dbReference type="Gene3D" id="1.10.3720.10">
    <property type="entry name" value="MetI-like"/>
    <property type="match status" value="1"/>
</dbReference>
<feature type="transmembrane region" description="Helical" evidence="7">
    <location>
        <begin position="12"/>
        <end position="34"/>
    </location>
</feature>
<dbReference type="AlphaFoldDB" id="A0A9D1DZ59"/>
<feature type="domain" description="ABC transmembrane type-1" evidence="8">
    <location>
        <begin position="74"/>
        <end position="285"/>
    </location>
</feature>
<dbReference type="InterPro" id="IPR035906">
    <property type="entry name" value="MetI-like_sf"/>
</dbReference>
<evidence type="ECO:0000256" key="3">
    <source>
        <dbReference type="ARBA" id="ARBA00022475"/>
    </source>
</evidence>
<dbReference type="Proteomes" id="UP000824241">
    <property type="component" value="Unassembled WGS sequence"/>
</dbReference>
<evidence type="ECO:0000256" key="6">
    <source>
        <dbReference type="ARBA" id="ARBA00023136"/>
    </source>
</evidence>
<keyword evidence="5 7" id="KW-1133">Transmembrane helix</keyword>
<evidence type="ECO:0000256" key="4">
    <source>
        <dbReference type="ARBA" id="ARBA00022692"/>
    </source>
</evidence>